<feature type="compositionally biased region" description="Acidic residues" evidence="1">
    <location>
        <begin position="405"/>
        <end position="429"/>
    </location>
</feature>
<accession>L1IJL1</accession>
<dbReference type="EnsemblProtists" id="EKX36272">
    <property type="protein sequence ID" value="EKX36272"/>
    <property type="gene ID" value="GUITHDRAFT_145845"/>
</dbReference>
<dbReference type="PaxDb" id="55529-EKX36272"/>
<dbReference type="Proteomes" id="UP000011087">
    <property type="component" value="Unassembled WGS sequence"/>
</dbReference>
<dbReference type="GeneID" id="17293066"/>
<dbReference type="HOGENOM" id="CLU_445133_0_0_1"/>
<reference evidence="2 4" key="1">
    <citation type="journal article" date="2012" name="Nature">
        <title>Algal genomes reveal evolutionary mosaicism and the fate of nucleomorphs.</title>
        <authorList>
            <consortium name="DOE Joint Genome Institute"/>
            <person name="Curtis B.A."/>
            <person name="Tanifuji G."/>
            <person name="Burki F."/>
            <person name="Gruber A."/>
            <person name="Irimia M."/>
            <person name="Maruyama S."/>
            <person name="Arias M.C."/>
            <person name="Ball S.G."/>
            <person name="Gile G.H."/>
            <person name="Hirakawa Y."/>
            <person name="Hopkins J.F."/>
            <person name="Kuo A."/>
            <person name="Rensing S.A."/>
            <person name="Schmutz J."/>
            <person name="Symeonidi A."/>
            <person name="Elias M."/>
            <person name="Eveleigh R.J."/>
            <person name="Herman E.K."/>
            <person name="Klute M.J."/>
            <person name="Nakayama T."/>
            <person name="Obornik M."/>
            <person name="Reyes-Prieto A."/>
            <person name="Armbrust E.V."/>
            <person name="Aves S.J."/>
            <person name="Beiko R.G."/>
            <person name="Coutinho P."/>
            <person name="Dacks J.B."/>
            <person name="Durnford D.G."/>
            <person name="Fast N.M."/>
            <person name="Green B.R."/>
            <person name="Grisdale C.J."/>
            <person name="Hempel F."/>
            <person name="Henrissat B."/>
            <person name="Hoppner M.P."/>
            <person name="Ishida K."/>
            <person name="Kim E."/>
            <person name="Koreny L."/>
            <person name="Kroth P.G."/>
            <person name="Liu Y."/>
            <person name="Malik S.B."/>
            <person name="Maier U.G."/>
            <person name="McRose D."/>
            <person name="Mock T."/>
            <person name="Neilson J.A."/>
            <person name="Onodera N.T."/>
            <person name="Poole A.M."/>
            <person name="Pritham E.J."/>
            <person name="Richards T.A."/>
            <person name="Rocap G."/>
            <person name="Roy S.W."/>
            <person name="Sarai C."/>
            <person name="Schaack S."/>
            <person name="Shirato S."/>
            <person name="Slamovits C.H."/>
            <person name="Spencer D.F."/>
            <person name="Suzuki S."/>
            <person name="Worden A.Z."/>
            <person name="Zauner S."/>
            <person name="Barry K."/>
            <person name="Bell C."/>
            <person name="Bharti A.K."/>
            <person name="Crow J.A."/>
            <person name="Grimwood J."/>
            <person name="Kramer R."/>
            <person name="Lindquist E."/>
            <person name="Lucas S."/>
            <person name="Salamov A."/>
            <person name="McFadden G.I."/>
            <person name="Lane C.E."/>
            <person name="Keeling P.J."/>
            <person name="Gray M.W."/>
            <person name="Grigoriev I.V."/>
            <person name="Archibald J.M."/>
        </authorList>
    </citation>
    <scope>NUCLEOTIDE SEQUENCE</scope>
    <source>
        <strain evidence="2 4">CCMP2712</strain>
    </source>
</reference>
<dbReference type="AlphaFoldDB" id="L1IJL1"/>
<dbReference type="EMBL" id="JH993076">
    <property type="protein sequence ID" value="EKX36272.1"/>
    <property type="molecule type" value="Genomic_DNA"/>
</dbReference>
<reference evidence="3" key="3">
    <citation type="submission" date="2015-06" db="UniProtKB">
        <authorList>
            <consortium name="EnsemblProtists"/>
        </authorList>
    </citation>
    <scope>IDENTIFICATION</scope>
</reference>
<sequence length="614" mass="70085">MWVCQDCGIEGEFSTPDANKCDWGEETSPFSTALVMPSMQIPIRAKVEQWPLYGIKKCCNCARESDWDVLERRREESLRKEAEKKRRERVFGKRKLLMNEKEEGGKSTKENVGQGMMAEKFFELSIEDVPLHQGGGEEEEEEEEEVKLEERSGSTRVGNGMNRFLSLTSSRLPRNLNLRPKSSPVLSPPQGLVSSSDLCILECLNNDEDMDVFLCTVLGVKGVLKRYKQRTAARLKKQFACWKRLHHPNVVGLIAELWSTRMEVSPPDNPTQYLSKEVYPVVEKGPGGGDCAGKLRRAKARDCKDRPISWLARYLKDRNVQNTAARYEQRVKESFDMASRETQDFVTYLDNTVAAVRLLLWPCTCYIAQKQIEIQKVEKPKNENEEMKEGEEGEGEGEGEKAGAGEEEAKEEEGNEESNGEKGEEEEEGGGGMKKVEEEEEVIEIKWLRWVSTSHPCKDTIEGFALKYEEEGMLGPVLNHRTIVFVPDVNLETRALPWEEEEEEEAREDQESFSSLATGKKEDTEKETRSMRVMRRIACENRRPRFQTSNFSISRLIHWCWLDDPCSRPTSQELLRVLEQGLFPEPLHAIAEAGPFVHACEFGLVESQNQKLIA</sequence>
<reference evidence="4" key="2">
    <citation type="submission" date="2012-11" db="EMBL/GenBank/DDBJ databases">
        <authorList>
            <person name="Kuo A."/>
            <person name="Curtis B.A."/>
            <person name="Tanifuji G."/>
            <person name="Burki F."/>
            <person name="Gruber A."/>
            <person name="Irimia M."/>
            <person name="Maruyama S."/>
            <person name="Arias M.C."/>
            <person name="Ball S.G."/>
            <person name="Gile G.H."/>
            <person name="Hirakawa Y."/>
            <person name="Hopkins J.F."/>
            <person name="Rensing S.A."/>
            <person name="Schmutz J."/>
            <person name="Symeonidi A."/>
            <person name="Elias M."/>
            <person name="Eveleigh R.J."/>
            <person name="Herman E.K."/>
            <person name="Klute M.J."/>
            <person name="Nakayama T."/>
            <person name="Obornik M."/>
            <person name="Reyes-Prieto A."/>
            <person name="Armbrust E.V."/>
            <person name="Aves S.J."/>
            <person name="Beiko R.G."/>
            <person name="Coutinho P."/>
            <person name="Dacks J.B."/>
            <person name="Durnford D.G."/>
            <person name="Fast N.M."/>
            <person name="Green B.R."/>
            <person name="Grisdale C."/>
            <person name="Hempe F."/>
            <person name="Henrissat B."/>
            <person name="Hoppner M.P."/>
            <person name="Ishida K.-I."/>
            <person name="Kim E."/>
            <person name="Koreny L."/>
            <person name="Kroth P.G."/>
            <person name="Liu Y."/>
            <person name="Malik S.-B."/>
            <person name="Maier U.G."/>
            <person name="McRose D."/>
            <person name="Mock T."/>
            <person name="Neilson J.A."/>
            <person name="Onodera N.T."/>
            <person name="Poole A.M."/>
            <person name="Pritham E.J."/>
            <person name="Richards T.A."/>
            <person name="Rocap G."/>
            <person name="Roy S.W."/>
            <person name="Sarai C."/>
            <person name="Schaack S."/>
            <person name="Shirato S."/>
            <person name="Slamovits C.H."/>
            <person name="Spencer D.F."/>
            <person name="Suzuki S."/>
            <person name="Worden A.Z."/>
            <person name="Zauner S."/>
            <person name="Barry K."/>
            <person name="Bell C."/>
            <person name="Bharti A.K."/>
            <person name="Crow J.A."/>
            <person name="Grimwood J."/>
            <person name="Kramer R."/>
            <person name="Lindquist E."/>
            <person name="Lucas S."/>
            <person name="Salamov A."/>
            <person name="McFadden G.I."/>
            <person name="Lane C.E."/>
            <person name="Keeling P.J."/>
            <person name="Gray M.W."/>
            <person name="Grigoriev I.V."/>
            <person name="Archibald J.M."/>
        </authorList>
    </citation>
    <scope>NUCLEOTIDE SEQUENCE</scope>
    <source>
        <strain evidence="4">CCMP2712</strain>
    </source>
</reference>
<proteinExistence type="predicted"/>
<gene>
    <name evidence="2" type="ORF">GUITHDRAFT_145845</name>
</gene>
<keyword evidence="4" id="KW-1185">Reference proteome</keyword>
<organism evidence="2">
    <name type="scientific">Guillardia theta (strain CCMP2712)</name>
    <name type="common">Cryptophyte</name>
    <dbReference type="NCBI Taxonomy" id="905079"/>
    <lineage>
        <taxon>Eukaryota</taxon>
        <taxon>Cryptophyceae</taxon>
        <taxon>Pyrenomonadales</taxon>
        <taxon>Geminigeraceae</taxon>
        <taxon>Guillardia</taxon>
    </lineage>
</organism>
<feature type="compositionally biased region" description="Acidic residues" evidence="1">
    <location>
        <begin position="388"/>
        <end position="397"/>
    </location>
</feature>
<feature type="compositionally biased region" description="Acidic residues" evidence="1">
    <location>
        <begin position="136"/>
        <end position="147"/>
    </location>
</feature>
<dbReference type="CDD" id="cd22958">
    <property type="entry name" value="DD_DPY30_SDC1-like"/>
    <property type="match status" value="1"/>
</dbReference>
<feature type="region of interest" description="Disordered" evidence="1">
    <location>
        <begin position="132"/>
        <end position="153"/>
    </location>
</feature>
<evidence type="ECO:0000313" key="3">
    <source>
        <dbReference type="EnsemblProtists" id="EKX36272"/>
    </source>
</evidence>
<evidence type="ECO:0000313" key="2">
    <source>
        <dbReference type="EMBL" id="EKX36272.1"/>
    </source>
</evidence>
<feature type="region of interest" description="Disordered" evidence="1">
    <location>
        <begin position="498"/>
        <end position="529"/>
    </location>
</feature>
<feature type="compositionally biased region" description="Basic and acidic residues" evidence="1">
    <location>
        <begin position="519"/>
        <end position="529"/>
    </location>
</feature>
<evidence type="ECO:0000256" key="1">
    <source>
        <dbReference type="SAM" id="MobiDB-lite"/>
    </source>
</evidence>
<protein>
    <submittedName>
        <fullName evidence="2 3">Uncharacterized protein</fullName>
    </submittedName>
</protein>
<name>L1IJL1_GUITC</name>
<feature type="region of interest" description="Disordered" evidence="1">
    <location>
        <begin position="380"/>
        <end position="438"/>
    </location>
</feature>
<dbReference type="KEGG" id="gtt:GUITHDRAFT_145845"/>
<evidence type="ECO:0000313" key="4">
    <source>
        <dbReference type="Proteomes" id="UP000011087"/>
    </source>
</evidence>
<dbReference type="RefSeq" id="XP_005823252.1">
    <property type="nucleotide sequence ID" value="XM_005823195.1"/>
</dbReference>
<feature type="compositionally biased region" description="Acidic residues" evidence="1">
    <location>
        <begin position="498"/>
        <end position="508"/>
    </location>
</feature>